<evidence type="ECO:0000256" key="1">
    <source>
        <dbReference type="SAM" id="Coils"/>
    </source>
</evidence>
<evidence type="ECO:0000313" key="5">
    <source>
        <dbReference type="Proteomes" id="UP001177023"/>
    </source>
</evidence>
<dbReference type="EMBL" id="CATQJA010002368">
    <property type="protein sequence ID" value="CAJ0570517.1"/>
    <property type="molecule type" value="Genomic_DNA"/>
</dbReference>
<keyword evidence="3" id="KW-1133">Transmembrane helix</keyword>
<feature type="transmembrane region" description="Helical" evidence="3">
    <location>
        <begin position="33"/>
        <end position="54"/>
    </location>
</feature>
<dbReference type="AlphaFoldDB" id="A0AA36CK25"/>
<protein>
    <submittedName>
        <fullName evidence="4">Uncharacterized protein</fullName>
    </submittedName>
</protein>
<feature type="transmembrane region" description="Helical" evidence="3">
    <location>
        <begin position="139"/>
        <end position="157"/>
    </location>
</feature>
<organism evidence="4 5">
    <name type="scientific">Mesorhabditis spiculigera</name>
    <dbReference type="NCBI Taxonomy" id="96644"/>
    <lineage>
        <taxon>Eukaryota</taxon>
        <taxon>Metazoa</taxon>
        <taxon>Ecdysozoa</taxon>
        <taxon>Nematoda</taxon>
        <taxon>Chromadorea</taxon>
        <taxon>Rhabditida</taxon>
        <taxon>Rhabditina</taxon>
        <taxon>Rhabditomorpha</taxon>
        <taxon>Rhabditoidea</taxon>
        <taxon>Rhabditidae</taxon>
        <taxon>Mesorhabditinae</taxon>
        <taxon>Mesorhabditis</taxon>
    </lineage>
</organism>
<dbReference type="Proteomes" id="UP001177023">
    <property type="component" value="Unassembled WGS sequence"/>
</dbReference>
<evidence type="ECO:0000256" key="2">
    <source>
        <dbReference type="SAM" id="MobiDB-lite"/>
    </source>
</evidence>
<proteinExistence type="predicted"/>
<keyword evidence="1" id="KW-0175">Coiled coil</keyword>
<feature type="transmembrane region" description="Helical" evidence="3">
    <location>
        <begin position="60"/>
        <end position="81"/>
    </location>
</feature>
<evidence type="ECO:0000313" key="4">
    <source>
        <dbReference type="EMBL" id="CAJ0570517.1"/>
    </source>
</evidence>
<keyword evidence="3" id="KW-0812">Transmembrane</keyword>
<feature type="non-terminal residue" evidence="4">
    <location>
        <position position="1"/>
    </location>
</feature>
<comment type="caution">
    <text evidence="4">The sequence shown here is derived from an EMBL/GenBank/DDBJ whole genome shotgun (WGS) entry which is preliminary data.</text>
</comment>
<reference evidence="4" key="1">
    <citation type="submission" date="2023-06" db="EMBL/GenBank/DDBJ databases">
        <authorList>
            <person name="Delattre M."/>
        </authorList>
    </citation>
    <scope>NUCLEOTIDE SEQUENCE</scope>
    <source>
        <strain evidence="4">AF72</strain>
    </source>
</reference>
<keyword evidence="5" id="KW-1185">Reference proteome</keyword>
<accession>A0AA36CK25</accession>
<gene>
    <name evidence="4" type="ORF">MSPICULIGERA_LOCUS8954</name>
</gene>
<feature type="coiled-coil region" evidence="1">
    <location>
        <begin position="399"/>
        <end position="426"/>
    </location>
</feature>
<evidence type="ECO:0000256" key="3">
    <source>
        <dbReference type="SAM" id="Phobius"/>
    </source>
</evidence>
<keyword evidence="3" id="KW-0472">Membrane</keyword>
<sequence length="484" mass="55427">MWCWHPTHIHPRTPIREENYHCCCKLGKAKIGFAVFLILDAVFLAFLILSVILGTPDARLPTAMIFAFCLPIMFLGIMALITQKPMFMQAYGVAYIVQLVLLTLSILTYTFIYLSDTEGKATDFPRANDDPHSPKQVRYTVSIAVGALIFLFLRGWITLNYYKFVSDNPFEVPDEDFYDEPETSDPALLMRKMDMALGLNPGHWTAGGDIQPLFEPDTDNSSREQSLNPSTSRTPRKTRKKVVVDADFMNCNFCGRPIQTNFGKYKISRSLGLHAFLHMNWRPYRCTVCNHQAKQHVGISSRKCPDHRCADHLVIDRSIELKRKKREEGSDAEMPGVKRSIEIAGFRCEYTMPSGMQDPPMAFPQPLFPQLQELYDVPTTSHEDVKPEIIKDLRPCEECKQLRGKLAEKEAEIEDLKQRLAIADALQQNRGNEAHEQLLCENRELKRKQEKFFTHIGELSTQNRFLSDEVDGLMERLSRSEGRS</sequence>
<feature type="compositionally biased region" description="Polar residues" evidence="2">
    <location>
        <begin position="223"/>
        <end position="233"/>
    </location>
</feature>
<feature type="region of interest" description="Disordered" evidence="2">
    <location>
        <begin position="210"/>
        <end position="239"/>
    </location>
</feature>
<name>A0AA36CK25_9BILA</name>
<feature type="transmembrane region" description="Helical" evidence="3">
    <location>
        <begin position="93"/>
        <end position="114"/>
    </location>
</feature>